<gene>
    <name evidence="3" type="ORF">MAA8898_02771</name>
</gene>
<name>A0A238KK56_9RHOB</name>
<keyword evidence="4" id="KW-1185">Reference proteome</keyword>
<dbReference type="CDD" id="cd05379">
    <property type="entry name" value="CAP_bacterial"/>
    <property type="match status" value="1"/>
</dbReference>
<feature type="signal peptide" evidence="1">
    <location>
        <begin position="1"/>
        <end position="18"/>
    </location>
</feature>
<evidence type="ECO:0000313" key="3">
    <source>
        <dbReference type="EMBL" id="SMX43219.1"/>
    </source>
</evidence>
<accession>A0A238KK56</accession>
<evidence type="ECO:0000313" key="4">
    <source>
        <dbReference type="Proteomes" id="UP000207598"/>
    </source>
</evidence>
<dbReference type="OrthoDB" id="9811255at2"/>
<dbReference type="EMBL" id="FXYF01000007">
    <property type="protein sequence ID" value="SMX43219.1"/>
    <property type="molecule type" value="Genomic_DNA"/>
</dbReference>
<dbReference type="PANTHER" id="PTHR31157">
    <property type="entry name" value="SCP DOMAIN-CONTAINING PROTEIN"/>
    <property type="match status" value="1"/>
</dbReference>
<reference evidence="3 4" key="1">
    <citation type="submission" date="2017-05" db="EMBL/GenBank/DDBJ databases">
        <authorList>
            <person name="Song R."/>
            <person name="Chenine A.L."/>
            <person name="Ruprecht R.M."/>
        </authorList>
    </citation>
    <scope>NUCLEOTIDE SEQUENCE [LARGE SCALE GENOMIC DNA]</scope>
    <source>
        <strain evidence="3 4">CECT 8898</strain>
    </source>
</reference>
<dbReference type="RefSeq" id="WP_094021595.1">
    <property type="nucleotide sequence ID" value="NZ_FXYF01000007.1"/>
</dbReference>
<evidence type="ECO:0000256" key="1">
    <source>
        <dbReference type="SAM" id="SignalP"/>
    </source>
</evidence>
<dbReference type="PANTHER" id="PTHR31157:SF1">
    <property type="entry name" value="SCP DOMAIN-CONTAINING PROTEIN"/>
    <property type="match status" value="1"/>
</dbReference>
<sequence>MRLLLVLGLCTLVASCGAWRGAERGLPAPVAAAPGSAVFSTSSGVQALNGFRADNGLGPLVVSPALEKAARAHARDMARRGFFDHSGSDGSTVMDRARRAGYSPCYIAENIARGQRSLAEVMDGWATSPGHRRNMLSANATEFGLVRGEGDIWVMVLGRAC</sequence>
<proteinExistence type="predicted"/>
<dbReference type="Gene3D" id="3.40.33.10">
    <property type="entry name" value="CAP"/>
    <property type="match status" value="1"/>
</dbReference>
<evidence type="ECO:0000259" key="2">
    <source>
        <dbReference type="Pfam" id="PF00188"/>
    </source>
</evidence>
<dbReference type="InterPro" id="IPR014044">
    <property type="entry name" value="CAP_dom"/>
</dbReference>
<dbReference type="Proteomes" id="UP000207598">
    <property type="component" value="Unassembled WGS sequence"/>
</dbReference>
<organism evidence="3 4">
    <name type="scientific">Maliponia aquimaris</name>
    <dbReference type="NCBI Taxonomy" id="1673631"/>
    <lineage>
        <taxon>Bacteria</taxon>
        <taxon>Pseudomonadati</taxon>
        <taxon>Pseudomonadota</taxon>
        <taxon>Alphaproteobacteria</taxon>
        <taxon>Rhodobacterales</taxon>
        <taxon>Paracoccaceae</taxon>
        <taxon>Maliponia</taxon>
    </lineage>
</organism>
<protein>
    <submittedName>
        <fullName evidence="3">Cysteine-rich secretory protein family protein</fullName>
    </submittedName>
</protein>
<feature type="chain" id="PRO_5012556945" evidence="1">
    <location>
        <begin position="19"/>
        <end position="161"/>
    </location>
</feature>
<keyword evidence="1" id="KW-0732">Signal</keyword>
<dbReference type="AlphaFoldDB" id="A0A238KK56"/>
<dbReference type="SUPFAM" id="SSF55797">
    <property type="entry name" value="PR-1-like"/>
    <property type="match status" value="1"/>
</dbReference>
<dbReference type="PROSITE" id="PS51257">
    <property type="entry name" value="PROKAR_LIPOPROTEIN"/>
    <property type="match status" value="1"/>
</dbReference>
<dbReference type="Pfam" id="PF00188">
    <property type="entry name" value="CAP"/>
    <property type="match status" value="1"/>
</dbReference>
<dbReference type="InterPro" id="IPR035940">
    <property type="entry name" value="CAP_sf"/>
</dbReference>
<feature type="domain" description="SCP" evidence="2">
    <location>
        <begin position="46"/>
        <end position="147"/>
    </location>
</feature>